<keyword evidence="4 8" id="KW-0547">Nucleotide-binding</keyword>
<dbReference type="InterPro" id="IPR018485">
    <property type="entry name" value="FGGY_C"/>
</dbReference>
<dbReference type="Gene3D" id="3.30.420.40">
    <property type="match status" value="2"/>
</dbReference>
<evidence type="ECO:0000256" key="4">
    <source>
        <dbReference type="ARBA" id="ARBA00022741"/>
    </source>
</evidence>
<evidence type="ECO:0000256" key="3">
    <source>
        <dbReference type="ARBA" id="ARBA00022679"/>
    </source>
</evidence>
<keyword evidence="2 8" id="KW-0859">Xylose metabolism</keyword>
<dbReference type="CDD" id="cd07808">
    <property type="entry name" value="ASKHA_NBD_FGGY_EcXK-like"/>
    <property type="match status" value="1"/>
</dbReference>
<feature type="domain" description="Carbohydrate kinase FGGY N-terminal" evidence="11">
    <location>
        <begin position="2"/>
        <end position="245"/>
    </location>
</feature>
<dbReference type="RefSeq" id="WP_086323487.1">
    <property type="nucleotide sequence ID" value="NZ_NGKW01000003.1"/>
</dbReference>
<dbReference type="InterPro" id="IPR043129">
    <property type="entry name" value="ATPase_NBD"/>
</dbReference>
<reference evidence="13 14" key="1">
    <citation type="submission" date="2017-05" db="EMBL/GenBank/DDBJ databases">
        <title>The Genome Sequence of Enterococcus faecium 7H8_DIV0219.</title>
        <authorList>
            <consortium name="The Broad Institute Genomics Platform"/>
            <consortium name="The Broad Institute Genomic Center for Infectious Diseases"/>
            <person name="Earl A."/>
            <person name="Manson A."/>
            <person name="Schwartman J."/>
            <person name="Gilmore M."/>
            <person name="Abouelleil A."/>
            <person name="Cao P."/>
            <person name="Chapman S."/>
            <person name="Cusick C."/>
            <person name="Shea T."/>
            <person name="Young S."/>
            <person name="Neafsey D."/>
            <person name="Nusbaum C."/>
            <person name="Birren B."/>
        </authorList>
    </citation>
    <scope>NUCLEOTIDE SEQUENCE [LARGE SCALE GENOMIC DNA]</scope>
    <source>
        <strain evidence="13 14">7H8_DIV0219</strain>
    </source>
</reference>
<dbReference type="AlphaFoldDB" id="A0A242BG50"/>
<dbReference type="PANTHER" id="PTHR43095:SF5">
    <property type="entry name" value="XYLULOSE KINASE"/>
    <property type="match status" value="1"/>
</dbReference>
<feature type="site" description="Important for activity" evidence="8">
    <location>
        <position position="7"/>
    </location>
</feature>
<dbReference type="Pfam" id="PF00370">
    <property type="entry name" value="FGGY_N"/>
    <property type="match status" value="1"/>
</dbReference>
<comment type="catalytic activity">
    <reaction evidence="8 10">
        <text>D-xylulose + ATP = D-xylulose 5-phosphate + ADP + H(+)</text>
        <dbReference type="Rhea" id="RHEA:10964"/>
        <dbReference type="ChEBI" id="CHEBI:15378"/>
        <dbReference type="ChEBI" id="CHEBI:17140"/>
        <dbReference type="ChEBI" id="CHEBI:30616"/>
        <dbReference type="ChEBI" id="CHEBI:57737"/>
        <dbReference type="ChEBI" id="CHEBI:456216"/>
        <dbReference type="EC" id="2.7.1.17"/>
    </reaction>
</comment>
<evidence type="ECO:0000256" key="5">
    <source>
        <dbReference type="ARBA" id="ARBA00022777"/>
    </source>
</evidence>
<gene>
    <name evidence="8 10" type="primary">xylB</name>
    <name evidence="13" type="ORF">A5810_001881</name>
</gene>
<keyword evidence="7 8" id="KW-0119">Carbohydrate metabolism</keyword>
<feature type="active site" description="Proton acceptor" evidence="8">
    <location>
        <position position="238"/>
    </location>
</feature>
<dbReference type="InterPro" id="IPR050406">
    <property type="entry name" value="FGGY_Carb_Kinase"/>
</dbReference>
<keyword evidence="3 8" id="KW-0808">Transferase</keyword>
<feature type="domain" description="Carbohydrate kinase FGGY C-terminal" evidence="12">
    <location>
        <begin position="254"/>
        <end position="440"/>
    </location>
</feature>
<dbReference type="InterPro" id="IPR018484">
    <property type="entry name" value="FGGY_N"/>
</dbReference>
<dbReference type="GO" id="GO:0005524">
    <property type="term" value="F:ATP binding"/>
    <property type="evidence" value="ECO:0007669"/>
    <property type="project" value="UniProtKB-UniRule"/>
</dbReference>
<comment type="similarity">
    <text evidence="1 8 9">Belongs to the FGGY kinase family.</text>
</comment>
<evidence type="ECO:0000256" key="1">
    <source>
        <dbReference type="ARBA" id="ARBA00009156"/>
    </source>
</evidence>
<feature type="binding site" evidence="8">
    <location>
        <begin position="80"/>
        <end position="81"/>
    </location>
    <ligand>
        <name>substrate</name>
    </ligand>
</feature>
<dbReference type="PANTHER" id="PTHR43095">
    <property type="entry name" value="SUGAR KINASE"/>
    <property type="match status" value="1"/>
</dbReference>
<comment type="function">
    <text evidence="8">Catalyzes the phosphorylation of D-xylulose to D-xylulose 5-phosphate.</text>
</comment>
<organism evidence="13 14">
    <name type="scientific">Enterococcus faecium</name>
    <name type="common">Streptococcus faecium</name>
    <dbReference type="NCBI Taxonomy" id="1352"/>
    <lineage>
        <taxon>Bacteria</taxon>
        <taxon>Bacillati</taxon>
        <taxon>Bacillota</taxon>
        <taxon>Bacilli</taxon>
        <taxon>Lactobacillales</taxon>
        <taxon>Enterococcaceae</taxon>
        <taxon>Enterococcus</taxon>
    </lineage>
</organism>
<dbReference type="PROSITE" id="PS00445">
    <property type="entry name" value="FGGY_KINASES_2"/>
    <property type="match status" value="1"/>
</dbReference>
<dbReference type="NCBIfam" id="TIGR01312">
    <property type="entry name" value="XylB"/>
    <property type="match status" value="1"/>
</dbReference>
<dbReference type="Pfam" id="PF02782">
    <property type="entry name" value="FGGY_C"/>
    <property type="match status" value="1"/>
</dbReference>
<dbReference type="GO" id="GO:0005998">
    <property type="term" value="P:xylulose catabolic process"/>
    <property type="evidence" value="ECO:0007669"/>
    <property type="project" value="UniProtKB-UniRule"/>
</dbReference>
<evidence type="ECO:0000259" key="11">
    <source>
        <dbReference type="Pfam" id="PF00370"/>
    </source>
</evidence>
<evidence type="ECO:0000259" key="12">
    <source>
        <dbReference type="Pfam" id="PF02782"/>
    </source>
</evidence>
<evidence type="ECO:0000256" key="9">
    <source>
        <dbReference type="RuleBase" id="RU003733"/>
    </source>
</evidence>
<evidence type="ECO:0000256" key="8">
    <source>
        <dbReference type="HAMAP-Rule" id="MF_02220"/>
    </source>
</evidence>
<dbReference type="EC" id="2.7.1.17" evidence="8 10"/>
<evidence type="ECO:0000256" key="7">
    <source>
        <dbReference type="ARBA" id="ARBA00023277"/>
    </source>
</evidence>
<comment type="caution">
    <text evidence="13">The sequence shown here is derived from an EMBL/GenBank/DDBJ whole genome shotgun (WGS) entry which is preliminary data.</text>
</comment>
<dbReference type="InterPro" id="IPR006000">
    <property type="entry name" value="Xylulokinase"/>
</dbReference>
<evidence type="ECO:0000256" key="2">
    <source>
        <dbReference type="ARBA" id="ARBA00022629"/>
    </source>
</evidence>
<dbReference type="InterPro" id="IPR018483">
    <property type="entry name" value="Carb_kinase_FGGY_CS"/>
</dbReference>
<dbReference type="GO" id="GO:0004856">
    <property type="term" value="F:D-xylulokinase activity"/>
    <property type="evidence" value="ECO:0007669"/>
    <property type="project" value="UniProtKB-UniRule"/>
</dbReference>
<dbReference type="InterPro" id="IPR000577">
    <property type="entry name" value="Carb_kinase_FGGY"/>
</dbReference>
<evidence type="ECO:0000256" key="10">
    <source>
        <dbReference type="RuleBase" id="RU364073"/>
    </source>
</evidence>
<evidence type="ECO:0000313" key="14">
    <source>
        <dbReference type="Proteomes" id="UP000194885"/>
    </source>
</evidence>
<keyword evidence="6 8" id="KW-0067">ATP-binding</keyword>
<proteinExistence type="inferred from homology"/>
<dbReference type="PIRSF" id="PIRSF000538">
    <property type="entry name" value="GlpK"/>
    <property type="match status" value="1"/>
</dbReference>
<dbReference type="PROSITE" id="PS00933">
    <property type="entry name" value="FGGY_KINASES_1"/>
    <property type="match status" value="1"/>
</dbReference>
<dbReference type="SUPFAM" id="SSF53067">
    <property type="entry name" value="Actin-like ATPase domain"/>
    <property type="match status" value="2"/>
</dbReference>
<evidence type="ECO:0000256" key="6">
    <source>
        <dbReference type="ARBA" id="ARBA00022840"/>
    </source>
</evidence>
<dbReference type="GO" id="GO:0042732">
    <property type="term" value="P:D-xylose metabolic process"/>
    <property type="evidence" value="ECO:0007669"/>
    <property type="project" value="UniProtKB-KW"/>
</dbReference>
<sequence>MYILGIDLGTSSLKGLVMDRNGRIQGAASEDYPLLQPEAGFSEQDPKDWIQACGQVIEELAEKVPDFTQKLEGISFSGQMHSLVVLDEANQPLRNAILWNDVRTTKECEEIMENFGDRLLEITNNRALEGFTLPKMLWLQENEPELWANVRHVLLPKDYLGFWLTGNQQMDYSDAAGTLLLDMERKTWSEELLQTFHISPKILPPLVSSTTCIGSVRKELAEQFGFHKEVKVFAGGADNACAALGAGIIQDGAAMVSIGTSGVFLSYEKNNQKSYEGKLHLFHHAINDAYYSMGVTLAAGHSLNWFKKTFAKGLSFDELLQGIEKVEPGSNGLLFTPYLSGERTPYADSQIRGSFIGMDIRHTLSHFTRAVLEGITFSLKDSQQLMEELAGRRFTRIVSVGGGAKNLAWLQIQADIFDATIYCLSAEEGPALGATMIAALGLGWFDTPESCCQFFIQYTDAVEPLSQNVEKYRKIYQQYRKIYPATKEICHNL</sequence>
<protein>
    <recommendedName>
        <fullName evidence="8 10">Xylulose kinase</fullName>
        <shortName evidence="8 10">Xylulokinase</shortName>
        <ecNumber evidence="8 10">2.7.1.17</ecNumber>
    </recommendedName>
</protein>
<dbReference type="HAMAP" id="MF_02220">
    <property type="entry name" value="XylB"/>
    <property type="match status" value="1"/>
</dbReference>
<dbReference type="EMBL" id="NGKW01000003">
    <property type="protein sequence ID" value="OTN94002.1"/>
    <property type="molecule type" value="Genomic_DNA"/>
</dbReference>
<accession>A0A242BG50</accession>
<name>A0A242BG50_ENTFC</name>
<dbReference type="Proteomes" id="UP000194885">
    <property type="component" value="Unassembled WGS sequence"/>
</dbReference>
<evidence type="ECO:0000313" key="13">
    <source>
        <dbReference type="EMBL" id="OTN94002.1"/>
    </source>
</evidence>
<keyword evidence="5 8" id="KW-0418">Kinase</keyword>